<reference evidence="1" key="1">
    <citation type="submission" date="2018-05" db="EMBL/GenBank/DDBJ databases">
        <authorList>
            <person name="Lanie J.A."/>
            <person name="Ng W.-L."/>
            <person name="Kazmierczak K.M."/>
            <person name="Andrzejewski T.M."/>
            <person name="Davidsen T.M."/>
            <person name="Wayne K.J."/>
            <person name="Tettelin H."/>
            <person name="Glass J.I."/>
            <person name="Rusch D."/>
            <person name="Podicherti R."/>
            <person name="Tsui H.-C.T."/>
            <person name="Winkler M.E."/>
        </authorList>
    </citation>
    <scope>NUCLEOTIDE SEQUENCE</scope>
</reference>
<gene>
    <name evidence="1" type="ORF">METZ01_LOCUS444553</name>
</gene>
<feature type="non-terminal residue" evidence="1">
    <location>
        <position position="48"/>
    </location>
</feature>
<dbReference type="EMBL" id="UINC01181812">
    <property type="protein sequence ID" value="SVD91699.1"/>
    <property type="molecule type" value="Genomic_DNA"/>
</dbReference>
<protein>
    <submittedName>
        <fullName evidence="1">Uncharacterized protein</fullName>
    </submittedName>
</protein>
<proteinExistence type="predicted"/>
<evidence type="ECO:0000313" key="1">
    <source>
        <dbReference type="EMBL" id="SVD91699.1"/>
    </source>
</evidence>
<name>A0A382Z921_9ZZZZ</name>
<sequence length="48" mass="5154">MPLIISDPVFTNLTASYFVVSLSVTPTAKPIFLSLLAKTTIIPSPNSF</sequence>
<accession>A0A382Z921</accession>
<dbReference type="AlphaFoldDB" id="A0A382Z921"/>
<organism evidence="1">
    <name type="scientific">marine metagenome</name>
    <dbReference type="NCBI Taxonomy" id="408172"/>
    <lineage>
        <taxon>unclassified sequences</taxon>
        <taxon>metagenomes</taxon>
        <taxon>ecological metagenomes</taxon>
    </lineage>
</organism>